<evidence type="ECO:0000256" key="7">
    <source>
        <dbReference type="SAM" id="Phobius"/>
    </source>
</evidence>
<evidence type="ECO:0000256" key="1">
    <source>
        <dbReference type="ARBA" id="ARBA00004651"/>
    </source>
</evidence>
<comment type="subcellular location">
    <subcellularLocation>
        <location evidence="1">Cell membrane</location>
        <topology evidence="1">Multi-pass membrane protein</topology>
    </subcellularLocation>
</comment>
<dbReference type="RefSeq" id="WP_174469102.1">
    <property type="nucleotide sequence ID" value="NZ_JAGINN010000003.1"/>
</dbReference>
<name>A0ABX2K504_9PROT</name>
<dbReference type="PANTHER" id="PTHR33567">
    <property type="entry name" value="CHROMATE ION TRANSPORTER (EUROFUNG)"/>
    <property type="match status" value="1"/>
</dbReference>
<evidence type="ECO:0000256" key="4">
    <source>
        <dbReference type="ARBA" id="ARBA00022692"/>
    </source>
</evidence>
<evidence type="ECO:0000313" key="9">
    <source>
        <dbReference type="Proteomes" id="UP000605086"/>
    </source>
</evidence>
<proteinExistence type="inferred from homology"/>
<keyword evidence="5 7" id="KW-1133">Transmembrane helix</keyword>
<feature type="transmembrane region" description="Helical" evidence="7">
    <location>
        <begin position="98"/>
        <end position="122"/>
    </location>
</feature>
<feature type="transmembrane region" description="Helical" evidence="7">
    <location>
        <begin position="378"/>
        <end position="402"/>
    </location>
</feature>
<evidence type="ECO:0000256" key="5">
    <source>
        <dbReference type="ARBA" id="ARBA00022989"/>
    </source>
</evidence>
<evidence type="ECO:0000256" key="3">
    <source>
        <dbReference type="ARBA" id="ARBA00022475"/>
    </source>
</evidence>
<comment type="caution">
    <text evidence="8">The sequence shown here is derived from an EMBL/GenBank/DDBJ whole genome shotgun (WGS) entry which is preliminary data.</text>
</comment>
<feature type="transmembrane region" description="Helical" evidence="7">
    <location>
        <begin position="422"/>
        <end position="444"/>
    </location>
</feature>
<dbReference type="PIRSF" id="PIRSF004810">
    <property type="entry name" value="ChrA"/>
    <property type="match status" value="1"/>
</dbReference>
<dbReference type="PANTHER" id="PTHR33567:SF3">
    <property type="entry name" value="CHROMATE ION TRANSPORTER (EUROFUNG)"/>
    <property type="match status" value="1"/>
</dbReference>
<feature type="transmembrane region" description="Helical" evidence="7">
    <location>
        <begin position="160"/>
        <end position="191"/>
    </location>
</feature>
<evidence type="ECO:0000256" key="6">
    <source>
        <dbReference type="ARBA" id="ARBA00023136"/>
    </source>
</evidence>
<dbReference type="InterPro" id="IPR014047">
    <property type="entry name" value="Chr_Tranpt_l_chain"/>
</dbReference>
<feature type="transmembrane region" description="Helical" evidence="7">
    <location>
        <begin position="341"/>
        <end position="366"/>
    </location>
</feature>
<evidence type="ECO:0000313" key="8">
    <source>
        <dbReference type="EMBL" id="NUA97660.1"/>
    </source>
</evidence>
<organism evidence="8 9">
    <name type="scientific">Azospirillum melinis</name>
    <dbReference type="NCBI Taxonomy" id="328839"/>
    <lineage>
        <taxon>Bacteria</taxon>
        <taxon>Pseudomonadati</taxon>
        <taxon>Pseudomonadota</taxon>
        <taxon>Alphaproteobacteria</taxon>
        <taxon>Rhodospirillales</taxon>
        <taxon>Azospirillaceae</taxon>
        <taxon>Azospirillum</taxon>
    </lineage>
</organism>
<comment type="similarity">
    <text evidence="2">Belongs to the chromate ion transporter (CHR) (TC 2.A.51) family.</text>
</comment>
<keyword evidence="6 7" id="KW-0472">Membrane</keyword>
<sequence>MTEADAAVDTLVSTTKDGTHGVSLGEATRVWARIAALSFGGPAGQIAVMHRILVEEKRWIGETRFLHALNYCMLLPGPEAQQLAIYIGWLMHRTVGGLIAGILFVLPGLVAIMALSLIYAAFGNVGLVQGLFFGLKAAVLAIVLEAVVRIGKRALKNRVMLGIATASFVAIFAFDVPFPVIILAAGLIGFIGGRLGRQAFMVGGGHGASKGKTLADADSLLGDGTPAHARPTLGWSLRVSGVCLALWLGPVAALLLVLGPDDIFSQIVVFFSKMAMVTFGGAYAVLAYVAQQAVDHYGWLQPGEMLDGLGMAETTPGPLIMVTQFVGFMGAFRAPGTLPPLLAGTLGGLLTTWVTFVPCFLWIFLGAPFVEALRGNKALGGALSAITAAVVGVVLNLAVWFALHVLFGRLEPVRLLGATLEIPVLSTVNFPSLVLTAGAMLAVFRFKVGMIPVLLACSAAGLLLHAAGLAG</sequence>
<dbReference type="Proteomes" id="UP000605086">
    <property type="component" value="Unassembled WGS sequence"/>
</dbReference>
<dbReference type="InterPro" id="IPR003370">
    <property type="entry name" value="Chromate_transpt"/>
</dbReference>
<reference evidence="8 9" key="1">
    <citation type="submission" date="2019-10" db="EMBL/GenBank/DDBJ databases">
        <title>Genome sequence of Azospirillum melinis.</title>
        <authorList>
            <person name="Ambrosini A."/>
            <person name="Sant'Anna F.H."/>
            <person name="Cassan F.D."/>
            <person name="Souza E.M."/>
            <person name="Passaglia L.M.P."/>
        </authorList>
    </citation>
    <scope>NUCLEOTIDE SEQUENCE [LARGE SCALE GENOMIC DNA]</scope>
    <source>
        <strain evidence="8 9">TMCY0552</strain>
    </source>
</reference>
<dbReference type="EMBL" id="WHOS01000001">
    <property type="protein sequence ID" value="NUA97660.1"/>
    <property type="molecule type" value="Genomic_DNA"/>
</dbReference>
<gene>
    <name evidence="8" type="primary">chrA</name>
    <name evidence="8" type="ORF">GBZ48_00030</name>
</gene>
<feature type="transmembrane region" description="Helical" evidence="7">
    <location>
        <begin position="235"/>
        <end position="258"/>
    </location>
</feature>
<keyword evidence="9" id="KW-1185">Reference proteome</keyword>
<keyword evidence="4 7" id="KW-0812">Transmembrane</keyword>
<dbReference type="NCBIfam" id="TIGR00937">
    <property type="entry name" value="2A51"/>
    <property type="match status" value="1"/>
</dbReference>
<evidence type="ECO:0000256" key="2">
    <source>
        <dbReference type="ARBA" id="ARBA00005262"/>
    </source>
</evidence>
<accession>A0ABX2K504</accession>
<keyword evidence="3" id="KW-1003">Cell membrane</keyword>
<feature type="transmembrane region" description="Helical" evidence="7">
    <location>
        <begin position="128"/>
        <end position="148"/>
    </location>
</feature>
<dbReference type="Pfam" id="PF02417">
    <property type="entry name" value="Chromate_transp"/>
    <property type="match status" value="2"/>
</dbReference>
<feature type="transmembrane region" description="Helical" evidence="7">
    <location>
        <begin position="451"/>
        <end position="470"/>
    </location>
</feature>
<feature type="transmembrane region" description="Helical" evidence="7">
    <location>
        <begin position="270"/>
        <end position="290"/>
    </location>
</feature>
<protein>
    <submittedName>
        <fullName evidence="8">Chromate efflux transporter</fullName>
    </submittedName>
</protein>